<comment type="pathway">
    <text evidence="2">Carbohydrate metabolism; hexose metabolism.</text>
</comment>
<evidence type="ECO:0000256" key="1">
    <source>
        <dbReference type="ARBA" id="ARBA00004888"/>
    </source>
</evidence>
<dbReference type="EMBL" id="CAXLJL010000412">
    <property type="protein sequence ID" value="CAL5137644.1"/>
    <property type="molecule type" value="Genomic_DNA"/>
</dbReference>
<dbReference type="GO" id="GO:0005524">
    <property type="term" value="F:ATP binding"/>
    <property type="evidence" value="ECO:0007669"/>
    <property type="project" value="UniProtKB-UniRule"/>
</dbReference>
<keyword evidence="4 12" id="KW-0808">Transferase</keyword>
<gene>
    <name evidence="16" type="ORF">CDAUBV1_LOCUS11928</name>
</gene>
<dbReference type="PANTHER" id="PTHR19443">
    <property type="entry name" value="HEXOKINASE"/>
    <property type="match status" value="1"/>
</dbReference>
<dbReference type="InterPro" id="IPR022672">
    <property type="entry name" value="Hexokinase_N"/>
</dbReference>
<dbReference type="EC" id="2.7.1.-" evidence="12"/>
<dbReference type="PROSITE" id="PS51748">
    <property type="entry name" value="HEXOKINASE_2"/>
    <property type="match status" value="1"/>
</dbReference>
<protein>
    <recommendedName>
        <fullName evidence="12">Phosphotransferase</fullName>
        <ecNumber evidence="12">2.7.1.-</ecNumber>
    </recommendedName>
</protein>
<evidence type="ECO:0000256" key="6">
    <source>
        <dbReference type="ARBA" id="ARBA00022777"/>
    </source>
</evidence>
<evidence type="ECO:0000259" key="15">
    <source>
        <dbReference type="Pfam" id="PF03727"/>
    </source>
</evidence>
<comment type="caution">
    <text evidence="16">The sequence shown here is derived from an EMBL/GenBank/DDBJ whole genome shotgun (WGS) entry which is preliminary data.</text>
</comment>
<sequence length="490" mass="55027">MEENFAMSFKGSTSLSGGSQFEVKNRSEDGSFKEVATTEVRKMCEPFLFDSSELSEIMKLFEQQLDTALSEGVKEKGLRPNSVFVTDLSQQMEPGTYIVINFKGVYYSVSLVTITKDSEASEPDETMYVIPKVVRNSSYEQFFNYICETVYDFLSVRNLTEQDHDMAICISFPTEQKSPTEAYITSWTKEFSAEDVVGRNLGECFAASFSRLGLKITLRAIVNDAVSLLACYASEDQECKMGLIVGLGVNCCYFEDKDRLGSEWSVPEKVEKVVISTECGSFGDDGCIEFMRTSYDRKVDERSINPGCRIFEKMLSMQYVGELCRLAILEAIAKKEIFEGYLPEKLTFPNSFTTEQMCRIDSEPSNEYTAVEVMLREQFKIECFRTSDLANVRYICRAVISRAASLVAAVSACLIKRMQEQRTIIAVQGGLFRLSPTFSNLLLKNMLEVLPDDQEFVLKRMEGGSSRGALVLAAQAVHMSKLSQIGILAE</sequence>
<organism evidence="16 17">
    <name type="scientific">Calicophoron daubneyi</name>
    <name type="common">Rumen fluke</name>
    <name type="synonym">Paramphistomum daubneyi</name>
    <dbReference type="NCBI Taxonomy" id="300641"/>
    <lineage>
        <taxon>Eukaryota</taxon>
        <taxon>Metazoa</taxon>
        <taxon>Spiralia</taxon>
        <taxon>Lophotrochozoa</taxon>
        <taxon>Platyhelminthes</taxon>
        <taxon>Trematoda</taxon>
        <taxon>Digenea</taxon>
        <taxon>Plagiorchiida</taxon>
        <taxon>Pronocephalata</taxon>
        <taxon>Paramphistomoidea</taxon>
        <taxon>Paramphistomidae</taxon>
        <taxon>Calicophoron</taxon>
    </lineage>
</organism>
<dbReference type="GO" id="GO:0008865">
    <property type="term" value="F:fructokinase activity"/>
    <property type="evidence" value="ECO:0007669"/>
    <property type="project" value="TreeGrafter"/>
</dbReference>
<dbReference type="GO" id="GO:0005829">
    <property type="term" value="C:cytosol"/>
    <property type="evidence" value="ECO:0007669"/>
    <property type="project" value="TreeGrafter"/>
</dbReference>
<accession>A0AAV2TMV7</accession>
<feature type="domain" description="Hexokinase N-terminal" evidence="14">
    <location>
        <begin position="39"/>
        <end position="230"/>
    </location>
</feature>
<evidence type="ECO:0000256" key="4">
    <source>
        <dbReference type="ARBA" id="ARBA00022679"/>
    </source>
</evidence>
<dbReference type="InterPro" id="IPR001312">
    <property type="entry name" value="Hexokinase"/>
</dbReference>
<evidence type="ECO:0000256" key="12">
    <source>
        <dbReference type="RuleBase" id="RU362007"/>
    </source>
</evidence>
<evidence type="ECO:0000256" key="10">
    <source>
        <dbReference type="ARBA" id="ARBA00047905"/>
    </source>
</evidence>
<evidence type="ECO:0000256" key="9">
    <source>
        <dbReference type="ARBA" id="ARBA00044613"/>
    </source>
</evidence>
<name>A0AAV2TMV7_CALDB</name>
<dbReference type="Pfam" id="PF03727">
    <property type="entry name" value="Hexokinase_2"/>
    <property type="match status" value="1"/>
</dbReference>
<dbReference type="GO" id="GO:0005739">
    <property type="term" value="C:mitochondrion"/>
    <property type="evidence" value="ECO:0007669"/>
    <property type="project" value="TreeGrafter"/>
</dbReference>
<dbReference type="SUPFAM" id="SSF53067">
    <property type="entry name" value="Actin-like ATPase domain"/>
    <property type="match status" value="2"/>
</dbReference>
<evidence type="ECO:0000256" key="2">
    <source>
        <dbReference type="ARBA" id="ARBA00005028"/>
    </source>
</evidence>
<dbReference type="InterPro" id="IPR043129">
    <property type="entry name" value="ATPase_NBD"/>
</dbReference>
<evidence type="ECO:0000256" key="11">
    <source>
        <dbReference type="ARBA" id="ARBA00048160"/>
    </source>
</evidence>
<evidence type="ECO:0000313" key="17">
    <source>
        <dbReference type="Proteomes" id="UP001497525"/>
    </source>
</evidence>
<dbReference type="Gene3D" id="3.30.420.40">
    <property type="match status" value="1"/>
</dbReference>
<dbReference type="GO" id="GO:0004340">
    <property type="term" value="F:glucokinase activity"/>
    <property type="evidence" value="ECO:0007669"/>
    <property type="project" value="TreeGrafter"/>
</dbReference>
<dbReference type="Gene3D" id="3.40.367.20">
    <property type="match status" value="1"/>
</dbReference>
<dbReference type="Pfam" id="PF00349">
    <property type="entry name" value="Hexokinase_1"/>
    <property type="match status" value="1"/>
</dbReference>
<feature type="domain" description="Hexokinase C-terminal" evidence="15">
    <location>
        <begin position="240"/>
        <end position="474"/>
    </location>
</feature>
<evidence type="ECO:0000256" key="5">
    <source>
        <dbReference type="ARBA" id="ARBA00022741"/>
    </source>
</evidence>
<evidence type="ECO:0000256" key="7">
    <source>
        <dbReference type="ARBA" id="ARBA00022840"/>
    </source>
</evidence>
<keyword evidence="7 12" id="KW-0067">ATP-binding</keyword>
<comment type="pathway">
    <text evidence="1">Carbohydrate degradation; glycolysis; D-glyceraldehyde 3-phosphate and glycerone phosphate from D-glucose: step 1/4.</text>
</comment>
<dbReference type="GO" id="GO:0006096">
    <property type="term" value="P:glycolytic process"/>
    <property type="evidence" value="ECO:0007669"/>
    <property type="project" value="UniProtKB-KW"/>
</dbReference>
<dbReference type="GO" id="GO:0006006">
    <property type="term" value="P:glucose metabolic process"/>
    <property type="evidence" value="ECO:0007669"/>
    <property type="project" value="TreeGrafter"/>
</dbReference>
<dbReference type="GO" id="GO:0001678">
    <property type="term" value="P:intracellular glucose homeostasis"/>
    <property type="evidence" value="ECO:0007669"/>
    <property type="project" value="InterPro"/>
</dbReference>
<feature type="compositionally biased region" description="Polar residues" evidence="13">
    <location>
        <begin position="10"/>
        <end position="19"/>
    </location>
</feature>
<comment type="catalytic activity">
    <reaction evidence="10">
        <text>D-fructose + ATP = D-fructose 6-phosphate + ADP + H(+)</text>
        <dbReference type="Rhea" id="RHEA:16125"/>
        <dbReference type="ChEBI" id="CHEBI:15378"/>
        <dbReference type="ChEBI" id="CHEBI:30616"/>
        <dbReference type="ChEBI" id="CHEBI:37721"/>
        <dbReference type="ChEBI" id="CHEBI:61527"/>
        <dbReference type="ChEBI" id="CHEBI:456216"/>
        <dbReference type="EC" id="2.7.1.1"/>
    </reaction>
    <physiologicalReaction direction="left-to-right" evidence="10">
        <dbReference type="Rhea" id="RHEA:16126"/>
    </physiologicalReaction>
</comment>
<dbReference type="Proteomes" id="UP001497525">
    <property type="component" value="Unassembled WGS sequence"/>
</dbReference>
<dbReference type="GO" id="GO:0005536">
    <property type="term" value="F:D-glucose binding"/>
    <property type="evidence" value="ECO:0007669"/>
    <property type="project" value="InterPro"/>
</dbReference>
<keyword evidence="5 12" id="KW-0547">Nucleotide-binding</keyword>
<dbReference type="PANTHER" id="PTHR19443:SF16">
    <property type="entry name" value="HEXOKINASE TYPE 1-RELATED"/>
    <property type="match status" value="1"/>
</dbReference>
<dbReference type="AlphaFoldDB" id="A0AAV2TMV7"/>
<evidence type="ECO:0000259" key="14">
    <source>
        <dbReference type="Pfam" id="PF00349"/>
    </source>
</evidence>
<evidence type="ECO:0000256" key="13">
    <source>
        <dbReference type="SAM" id="MobiDB-lite"/>
    </source>
</evidence>
<dbReference type="InterPro" id="IPR022673">
    <property type="entry name" value="Hexokinase_C"/>
</dbReference>
<reference evidence="16" key="1">
    <citation type="submission" date="2024-06" db="EMBL/GenBank/DDBJ databases">
        <authorList>
            <person name="Liu X."/>
            <person name="Lenzi L."/>
            <person name="Haldenby T S."/>
            <person name="Uol C."/>
        </authorList>
    </citation>
    <scope>NUCLEOTIDE SEQUENCE</scope>
</reference>
<comment type="similarity">
    <text evidence="3 12">Belongs to the hexokinase family.</text>
</comment>
<evidence type="ECO:0000256" key="3">
    <source>
        <dbReference type="ARBA" id="ARBA00009225"/>
    </source>
</evidence>
<comment type="catalytic activity">
    <reaction evidence="9">
        <text>a D-hexose + ATP = a D-hexose 6-phosphate + ADP + H(+)</text>
        <dbReference type="Rhea" id="RHEA:22740"/>
        <dbReference type="ChEBI" id="CHEBI:4194"/>
        <dbReference type="ChEBI" id="CHEBI:15378"/>
        <dbReference type="ChEBI" id="CHEBI:30616"/>
        <dbReference type="ChEBI" id="CHEBI:229467"/>
        <dbReference type="ChEBI" id="CHEBI:456216"/>
        <dbReference type="EC" id="2.7.1.1"/>
    </reaction>
    <physiologicalReaction direction="left-to-right" evidence="9">
        <dbReference type="Rhea" id="RHEA:22741"/>
    </physiologicalReaction>
</comment>
<feature type="region of interest" description="Disordered" evidence="13">
    <location>
        <begin position="1"/>
        <end position="22"/>
    </location>
</feature>
<comment type="catalytic activity">
    <reaction evidence="11">
        <text>D-glucose + ATP = D-glucose 6-phosphate + ADP + H(+)</text>
        <dbReference type="Rhea" id="RHEA:17825"/>
        <dbReference type="ChEBI" id="CHEBI:4167"/>
        <dbReference type="ChEBI" id="CHEBI:15378"/>
        <dbReference type="ChEBI" id="CHEBI:30616"/>
        <dbReference type="ChEBI" id="CHEBI:61548"/>
        <dbReference type="ChEBI" id="CHEBI:456216"/>
        <dbReference type="EC" id="2.7.1.1"/>
    </reaction>
    <physiologicalReaction direction="left-to-right" evidence="11">
        <dbReference type="Rhea" id="RHEA:17826"/>
    </physiologicalReaction>
</comment>
<dbReference type="PRINTS" id="PR00475">
    <property type="entry name" value="HEXOKINASE"/>
</dbReference>
<evidence type="ECO:0000256" key="8">
    <source>
        <dbReference type="ARBA" id="ARBA00023152"/>
    </source>
</evidence>
<evidence type="ECO:0000313" key="16">
    <source>
        <dbReference type="EMBL" id="CAL5137644.1"/>
    </source>
</evidence>
<keyword evidence="8 12" id="KW-0324">Glycolysis</keyword>
<keyword evidence="6 12" id="KW-0418">Kinase</keyword>
<proteinExistence type="inferred from homology"/>